<organism evidence="2 3">
    <name type="scientific">Moritella marina ATCC 15381</name>
    <dbReference type="NCBI Taxonomy" id="1202962"/>
    <lineage>
        <taxon>Bacteria</taxon>
        <taxon>Pseudomonadati</taxon>
        <taxon>Pseudomonadota</taxon>
        <taxon>Gammaproteobacteria</taxon>
        <taxon>Alteromonadales</taxon>
        <taxon>Moritellaceae</taxon>
        <taxon>Moritella</taxon>
    </lineage>
</organism>
<evidence type="ECO:0008006" key="4">
    <source>
        <dbReference type="Google" id="ProtNLM"/>
    </source>
</evidence>
<dbReference type="KEGG" id="mmaa:FR932_17475"/>
<proteinExistence type="predicted"/>
<dbReference type="RefSeq" id="WP_019442719.1">
    <property type="nucleotide sequence ID" value="NZ_ALOE01000035.1"/>
</dbReference>
<reference evidence="2 3" key="1">
    <citation type="submission" date="2019-09" db="EMBL/GenBank/DDBJ databases">
        <title>Hybrid Assembly of the complete Genome of the Deep-Sea Bacterium Moritella marina from long Nanopore and Illumina reads.</title>
        <authorList>
            <person name="Magin S."/>
            <person name="Georgoulis A."/>
            <person name="Papadimitriou K."/>
            <person name="Iliakis G."/>
            <person name="Vorgias C.E."/>
        </authorList>
    </citation>
    <scope>NUCLEOTIDE SEQUENCE [LARGE SCALE GENOMIC DNA]</scope>
    <source>
        <strain evidence="2 3">MP-1</strain>
    </source>
</reference>
<evidence type="ECO:0000313" key="2">
    <source>
        <dbReference type="EMBL" id="QFI39495.1"/>
    </source>
</evidence>
<dbReference type="Proteomes" id="UP000327424">
    <property type="component" value="Chromosome"/>
</dbReference>
<protein>
    <recommendedName>
        <fullName evidence="4">DUF2946 domain-containing protein</fullName>
    </recommendedName>
</protein>
<dbReference type="EMBL" id="CP044399">
    <property type="protein sequence ID" value="QFI39495.1"/>
    <property type="molecule type" value="Genomic_DNA"/>
</dbReference>
<keyword evidence="3" id="KW-1185">Reference proteome</keyword>
<evidence type="ECO:0000313" key="3">
    <source>
        <dbReference type="Proteomes" id="UP000327424"/>
    </source>
</evidence>
<feature type="chain" id="PRO_5023916366" description="DUF2946 domain-containing protein" evidence="1">
    <location>
        <begin position="22"/>
        <end position="130"/>
    </location>
</feature>
<keyword evidence="1" id="KW-0732">Signal</keyword>
<sequence length="130" mass="14650">MRIVLLILLILINTFSLPLQAMSQYAMSADLPCDMQNMSSDQTTMTDMANMTHCMEAAEPGSLIGDTEKNHYNGCQTDSCNDCNAISLISFINHDKLIIDTHKQNSIINHPPTLFLRTYQDNLYRPPLIN</sequence>
<accession>A0A5J6WRF2</accession>
<gene>
    <name evidence="2" type="ORF">FR932_17475</name>
</gene>
<dbReference type="AlphaFoldDB" id="A0A5J6WRF2"/>
<feature type="signal peptide" evidence="1">
    <location>
        <begin position="1"/>
        <end position="21"/>
    </location>
</feature>
<evidence type="ECO:0000256" key="1">
    <source>
        <dbReference type="SAM" id="SignalP"/>
    </source>
</evidence>
<name>A0A5J6WRF2_MORMI</name>